<evidence type="ECO:0008006" key="3">
    <source>
        <dbReference type="Google" id="ProtNLM"/>
    </source>
</evidence>
<comment type="caution">
    <text evidence="1">The sequence shown here is derived from an EMBL/GenBank/DDBJ whole genome shotgun (WGS) entry which is preliminary data.</text>
</comment>
<organism evidence="1 2">
    <name type="scientific">Citrobacter sedlakii</name>
    <dbReference type="NCBI Taxonomy" id="67826"/>
    <lineage>
        <taxon>Bacteria</taxon>
        <taxon>Pseudomonadati</taxon>
        <taxon>Pseudomonadota</taxon>
        <taxon>Gammaproteobacteria</taxon>
        <taxon>Enterobacterales</taxon>
        <taxon>Enterobacteriaceae</taxon>
        <taxon>Citrobacter</taxon>
        <taxon>Citrobacter freundii complex</taxon>
    </lineage>
</organism>
<reference evidence="1 2" key="1">
    <citation type="submission" date="2020-11" db="EMBL/GenBank/DDBJ databases">
        <title>Enhanced detection system for hospital associated transmission using whole genome sequencing surveillance.</title>
        <authorList>
            <person name="Harrison L.H."/>
            <person name="Van Tyne D."/>
            <person name="Marsh J.W."/>
            <person name="Griffith M.P."/>
            <person name="Snyder D.J."/>
            <person name="Cooper V.S."/>
            <person name="Mustapha M."/>
        </authorList>
    </citation>
    <scope>NUCLEOTIDE SEQUENCE [LARGE SCALE GENOMIC DNA]</scope>
    <source>
        <strain evidence="1 2">CB00117</strain>
    </source>
</reference>
<sequence length="71" mass="8220">MPSRDYPDQRKARGTRSKNMVLLSARVESTLWDYVRALALETRKSKQDIIAEALMLHRTVHEDDLKHGAEN</sequence>
<gene>
    <name evidence="1" type="ORF">I6M88_13720</name>
</gene>
<dbReference type="EMBL" id="JADWND010000005">
    <property type="protein sequence ID" value="MBJ8382020.1"/>
    <property type="molecule type" value="Genomic_DNA"/>
</dbReference>
<dbReference type="Proteomes" id="UP000746649">
    <property type="component" value="Unassembled WGS sequence"/>
</dbReference>
<evidence type="ECO:0000313" key="2">
    <source>
        <dbReference type="Proteomes" id="UP000746649"/>
    </source>
</evidence>
<accession>A0ABS0ZTH4</accession>
<name>A0ABS0ZTH4_9ENTR</name>
<dbReference type="RefSeq" id="WP_042292358.1">
    <property type="nucleotide sequence ID" value="NZ_CABLBY010000016.1"/>
</dbReference>
<proteinExistence type="predicted"/>
<evidence type="ECO:0000313" key="1">
    <source>
        <dbReference type="EMBL" id="MBJ8382020.1"/>
    </source>
</evidence>
<keyword evidence="2" id="KW-1185">Reference proteome</keyword>
<protein>
    <recommendedName>
        <fullName evidence="3">Ribbon-helix-helix domain-containing protein</fullName>
    </recommendedName>
</protein>
<dbReference type="GeneID" id="84235071"/>